<name>A0A0B0MIK7_GOSAR</name>
<keyword evidence="2" id="KW-1185">Reference proteome</keyword>
<reference evidence="2" key="1">
    <citation type="submission" date="2014-09" db="EMBL/GenBank/DDBJ databases">
        <authorList>
            <person name="Mudge J."/>
            <person name="Ramaraj T."/>
            <person name="Lindquist I.E."/>
            <person name="Bharti A.K."/>
            <person name="Sundararajan A."/>
            <person name="Cameron C.T."/>
            <person name="Woodward J.E."/>
            <person name="May G.D."/>
            <person name="Brubaker C."/>
            <person name="Broadhvest J."/>
            <person name="Wilkins T.A."/>
        </authorList>
    </citation>
    <scope>NUCLEOTIDE SEQUENCE</scope>
    <source>
        <strain evidence="2">cv. AKA8401</strain>
    </source>
</reference>
<accession>A0A0B0MIK7</accession>
<sequence length="55" mass="6065">MDMVIGLNWNLSNVAPKTLSKKGKEKVNEDIEVGLVGYSWHAIGLEVFSDIPTGY</sequence>
<proteinExistence type="predicted"/>
<protein>
    <submittedName>
        <fullName evidence="1">Uncharacterized protein</fullName>
    </submittedName>
</protein>
<dbReference type="Proteomes" id="UP000032142">
    <property type="component" value="Unassembled WGS sequence"/>
</dbReference>
<dbReference type="EMBL" id="JRRC01050084">
    <property type="protein sequence ID" value="KHF98730.1"/>
    <property type="molecule type" value="Genomic_DNA"/>
</dbReference>
<gene>
    <name evidence="1" type="ORF">F383_10057</name>
</gene>
<dbReference type="AlphaFoldDB" id="A0A0B0MIK7"/>
<evidence type="ECO:0000313" key="1">
    <source>
        <dbReference type="EMBL" id="KHF98730.1"/>
    </source>
</evidence>
<comment type="caution">
    <text evidence="1">The sequence shown here is derived from an EMBL/GenBank/DDBJ whole genome shotgun (WGS) entry which is preliminary data.</text>
</comment>
<organism evidence="1 2">
    <name type="scientific">Gossypium arboreum</name>
    <name type="common">Tree cotton</name>
    <name type="synonym">Gossypium nanking</name>
    <dbReference type="NCBI Taxonomy" id="29729"/>
    <lineage>
        <taxon>Eukaryota</taxon>
        <taxon>Viridiplantae</taxon>
        <taxon>Streptophyta</taxon>
        <taxon>Embryophyta</taxon>
        <taxon>Tracheophyta</taxon>
        <taxon>Spermatophyta</taxon>
        <taxon>Magnoliopsida</taxon>
        <taxon>eudicotyledons</taxon>
        <taxon>Gunneridae</taxon>
        <taxon>Pentapetalae</taxon>
        <taxon>rosids</taxon>
        <taxon>malvids</taxon>
        <taxon>Malvales</taxon>
        <taxon>Malvaceae</taxon>
        <taxon>Malvoideae</taxon>
        <taxon>Gossypium</taxon>
    </lineage>
</organism>
<evidence type="ECO:0000313" key="2">
    <source>
        <dbReference type="Proteomes" id="UP000032142"/>
    </source>
</evidence>